<dbReference type="InterPro" id="IPR001173">
    <property type="entry name" value="Glyco_trans_2-like"/>
</dbReference>
<organism evidence="2 3">
    <name type="scientific">Mucilaginibacter arboris</name>
    <dbReference type="NCBI Taxonomy" id="2682090"/>
    <lineage>
        <taxon>Bacteria</taxon>
        <taxon>Pseudomonadati</taxon>
        <taxon>Bacteroidota</taxon>
        <taxon>Sphingobacteriia</taxon>
        <taxon>Sphingobacteriales</taxon>
        <taxon>Sphingobacteriaceae</taxon>
        <taxon>Mucilaginibacter</taxon>
    </lineage>
</organism>
<dbReference type="RefSeq" id="WP_157564285.1">
    <property type="nucleotide sequence ID" value="NZ_WPIK01000003.1"/>
</dbReference>
<dbReference type="EMBL" id="WPIK01000003">
    <property type="protein sequence ID" value="MVN20622.1"/>
    <property type="molecule type" value="Genomic_DNA"/>
</dbReference>
<dbReference type="Gene3D" id="3.90.550.10">
    <property type="entry name" value="Spore Coat Polysaccharide Biosynthesis Protein SpsA, Chain A"/>
    <property type="match status" value="1"/>
</dbReference>
<name>A0A7K1STI9_9SPHI</name>
<dbReference type="SUPFAM" id="SSF53448">
    <property type="entry name" value="Nucleotide-diphospho-sugar transferases"/>
    <property type="match status" value="1"/>
</dbReference>
<dbReference type="CDD" id="cd00761">
    <property type="entry name" value="Glyco_tranf_GTA_type"/>
    <property type="match status" value="1"/>
</dbReference>
<accession>A0A7K1STI9</accession>
<keyword evidence="3" id="KW-1185">Reference proteome</keyword>
<dbReference type="PANTHER" id="PTHR22916">
    <property type="entry name" value="GLYCOSYLTRANSFERASE"/>
    <property type="match status" value="1"/>
</dbReference>
<dbReference type="Proteomes" id="UP000462014">
    <property type="component" value="Unassembled WGS sequence"/>
</dbReference>
<sequence>MSKPLVSIIIPVYNAQKYIAETITSAIKQTWENKEILIIDDGSEDASFSIAKSYESKTIKVFLQAKQGASAARNKGIKEAKGDYIQFLDADDLLEETKIEQQLKAINFSNSQLGICPVIHFPDGQSYKNFSPSDYEKNFYKSNSNPLQFLLKLYGAENNQGGMIALHAWLTPAELIKKAGFWNESLTVDDDGEYFCRVVLAASKIVCTNETLCYYRKYQNKISLSSQLNIEGFESRLNALELKQQHLAAIDTQELVNNIFARHYWDFALSAYPRFKKLSARAILQAKAGNYTGRKYSGGPISFFLSRFFGWRILRYISYIRYGF</sequence>
<proteinExistence type="predicted"/>
<dbReference type="InterPro" id="IPR029044">
    <property type="entry name" value="Nucleotide-diphossugar_trans"/>
</dbReference>
<dbReference type="PANTHER" id="PTHR22916:SF3">
    <property type="entry name" value="UDP-GLCNAC:BETAGAL BETA-1,3-N-ACETYLGLUCOSAMINYLTRANSFERASE-LIKE PROTEIN 1"/>
    <property type="match status" value="1"/>
</dbReference>
<reference evidence="2 3" key="1">
    <citation type="submission" date="2019-12" db="EMBL/GenBank/DDBJ databases">
        <title>Mucilaginibacter sp. HMF7410 genome sequencing and assembly.</title>
        <authorList>
            <person name="Kang H."/>
            <person name="Cha I."/>
            <person name="Kim H."/>
            <person name="Joh K."/>
        </authorList>
    </citation>
    <scope>NUCLEOTIDE SEQUENCE [LARGE SCALE GENOMIC DNA]</scope>
    <source>
        <strain evidence="2 3">HMF7410</strain>
    </source>
</reference>
<evidence type="ECO:0000259" key="1">
    <source>
        <dbReference type="Pfam" id="PF00535"/>
    </source>
</evidence>
<comment type="caution">
    <text evidence="2">The sequence shown here is derived from an EMBL/GenBank/DDBJ whole genome shotgun (WGS) entry which is preliminary data.</text>
</comment>
<protein>
    <submittedName>
        <fullName evidence="2">Glycosyltransferase</fullName>
    </submittedName>
</protein>
<evidence type="ECO:0000313" key="3">
    <source>
        <dbReference type="Proteomes" id="UP000462014"/>
    </source>
</evidence>
<dbReference type="GO" id="GO:0016758">
    <property type="term" value="F:hexosyltransferase activity"/>
    <property type="evidence" value="ECO:0007669"/>
    <property type="project" value="UniProtKB-ARBA"/>
</dbReference>
<evidence type="ECO:0000313" key="2">
    <source>
        <dbReference type="EMBL" id="MVN20622.1"/>
    </source>
</evidence>
<gene>
    <name evidence="2" type="ORF">GO621_03625</name>
</gene>
<feature type="domain" description="Glycosyltransferase 2-like" evidence="1">
    <location>
        <begin position="7"/>
        <end position="134"/>
    </location>
</feature>
<dbReference type="AlphaFoldDB" id="A0A7K1STI9"/>
<dbReference type="Pfam" id="PF00535">
    <property type="entry name" value="Glycos_transf_2"/>
    <property type="match status" value="1"/>
</dbReference>
<keyword evidence="2" id="KW-0808">Transferase</keyword>